<organism evidence="1 2">
    <name type="scientific">Anas platyrhynchos</name>
    <name type="common">Mallard</name>
    <name type="synonym">Anas boschas</name>
    <dbReference type="NCBI Taxonomy" id="8839"/>
    <lineage>
        <taxon>Eukaryota</taxon>
        <taxon>Metazoa</taxon>
        <taxon>Chordata</taxon>
        <taxon>Craniata</taxon>
        <taxon>Vertebrata</taxon>
        <taxon>Euteleostomi</taxon>
        <taxon>Archelosauria</taxon>
        <taxon>Archosauria</taxon>
        <taxon>Dinosauria</taxon>
        <taxon>Saurischia</taxon>
        <taxon>Theropoda</taxon>
        <taxon>Coelurosauria</taxon>
        <taxon>Aves</taxon>
        <taxon>Neognathae</taxon>
        <taxon>Galloanserae</taxon>
        <taxon>Anseriformes</taxon>
        <taxon>Anatidae</taxon>
        <taxon>Anatinae</taxon>
        <taxon>Anas</taxon>
    </lineage>
</organism>
<evidence type="ECO:0000313" key="2">
    <source>
        <dbReference type="Proteomes" id="UP000296049"/>
    </source>
</evidence>
<accession>R0JGU1</accession>
<dbReference type="EMBL" id="KB743977">
    <property type="protein sequence ID" value="EOA96445.1"/>
    <property type="molecule type" value="Genomic_DNA"/>
</dbReference>
<proteinExistence type="predicted"/>
<dbReference type="Proteomes" id="UP000296049">
    <property type="component" value="Unassembled WGS sequence"/>
</dbReference>
<name>R0JGU1_ANAPL</name>
<gene>
    <name evidence="1" type="ORF">Anapl_10674</name>
</gene>
<evidence type="ECO:0000313" key="1">
    <source>
        <dbReference type="EMBL" id="EOA96445.1"/>
    </source>
</evidence>
<protein>
    <submittedName>
        <fullName evidence="1">Uncharacterized protein</fullName>
    </submittedName>
</protein>
<dbReference type="AlphaFoldDB" id="R0JGU1"/>
<reference evidence="2" key="1">
    <citation type="journal article" date="2013" name="Nat. Genet.">
        <title>The duck genome and transcriptome provide insight into an avian influenza virus reservoir species.</title>
        <authorList>
            <person name="Huang Y."/>
            <person name="Li Y."/>
            <person name="Burt D.W."/>
            <person name="Chen H."/>
            <person name="Zhang Y."/>
            <person name="Qian W."/>
            <person name="Kim H."/>
            <person name="Gan S."/>
            <person name="Zhao Y."/>
            <person name="Li J."/>
            <person name="Yi K."/>
            <person name="Feng H."/>
            <person name="Zhu P."/>
            <person name="Li B."/>
            <person name="Liu Q."/>
            <person name="Fairley S."/>
            <person name="Magor K.E."/>
            <person name="Du Z."/>
            <person name="Hu X."/>
            <person name="Goodman L."/>
            <person name="Tafer H."/>
            <person name="Vignal A."/>
            <person name="Lee T."/>
            <person name="Kim K.W."/>
            <person name="Sheng Z."/>
            <person name="An Y."/>
            <person name="Searle S."/>
            <person name="Herrero J."/>
            <person name="Groenen M.A."/>
            <person name="Crooijmans R.P."/>
            <person name="Faraut T."/>
            <person name="Cai Q."/>
            <person name="Webster R.G."/>
            <person name="Aldridge J.R."/>
            <person name="Warren W.C."/>
            <person name="Bartschat S."/>
            <person name="Kehr S."/>
            <person name="Marz M."/>
            <person name="Stadler P.F."/>
            <person name="Smith J."/>
            <person name="Kraus R.H."/>
            <person name="Zhao Y."/>
            <person name="Ren L."/>
            <person name="Fei J."/>
            <person name="Morisson M."/>
            <person name="Kaiser P."/>
            <person name="Griffin D.K."/>
            <person name="Rao M."/>
            <person name="Pitel F."/>
            <person name="Wang J."/>
            <person name="Li N."/>
        </authorList>
    </citation>
    <scope>NUCLEOTIDE SEQUENCE [LARGE SCALE GENOMIC DNA]</scope>
</reference>
<keyword evidence="2" id="KW-1185">Reference proteome</keyword>
<sequence>MLSECKMTTGCYSDTHESNQGTTLSKACRNLSPRHTGLADVAGPQRTFPSELRNYCIFLSVHSNCYSSLENVCMYSPCLRLDPVTIREPFCFKGFVNSSSHLRALVTALRVTLCIQPGPGKGWPWVPSTRLCVQGSAFTEQNTSTADVSILTQK</sequence>